<accession>A0A4R2PSK9</accession>
<comment type="caution">
    <text evidence="2">The sequence shown here is derived from an EMBL/GenBank/DDBJ whole genome shotgun (WGS) entry which is preliminary data.</text>
</comment>
<sequence>MLLDGDQFGRRLTGYERTAWRFETQPTYTMSREQENLARWRAGEPPPQGYNSAWHDRVRELVSAGKSIGRVRTVRYPLTEYQRYQCDWSIPGNIAAGEDIRILDLTNIELDLPAHDFWLFDDQLIVDLNFNPDGTLLNVDQRENPDLLMYRKWRDAALAHAVPYSEWNARTR</sequence>
<organism evidence="2 3">
    <name type="scientific">Tamaricihabitans halophyticus</name>
    <dbReference type="NCBI Taxonomy" id="1262583"/>
    <lineage>
        <taxon>Bacteria</taxon>
        <taxon>Bacillati</taxon>
        <taxon>Actinomycetota</taxon>
        <taxon>Actinomycetes</taxon>
        <taxon>Pseudonocardiales</taxon>
        <taxon>Pseudonocardiaceae</taxon>
        <taxon>Tamaricihabitans</taxon>
    </lineage>
</organism>
<reference evidence="2 3" key="1">
    <citation type="submission" date="2019-03" db="EMBL/GenBank/DDBJ databases">
        <title>Genomic Encyclopedia of Type Strains, Phase IV (KMG-IV): sequencing the most valuable type-strain genomes for metagenomic binning, comparative biology and taxonomic classification.</title>
        <authorList>
            <person name="Goeker M."/>
        </authorList>
    </citation>
    <scope>NUCLEOTIDE SEQUENCE [LARGE SCALE GENOMIC DNA]</scope>
    <source>
        <strain evidence="2 3">DSM 45765</strain>
    </source>
</reference>
<dbReference type="InterPro" id="IPR049244">
    <property type="entry name" value="DUF6879"/>
</dbReference>
<evidence type="ECO:0000313" key="2">
    <source>
        <dbReference type="EMBL" id="TCP38932.1"/>
    </source>
</evidence>
<feature type="domain" description="DUF6879" evidence="1">
    <location>
        <begin position="6"/>
        <end position="168"/>
    </location>
</feature>
<dbReference type="EMBL" id="SLXQ01000035">
    <property type="protein sequence ID" value="TCP38932.1"/>
    <property type="molecule type" value="Genomic_DNA"/>
</dbReference>
<dbReference type="Proteomes" id="UP000294911">
    <property type="component" value="Unassembled WGS sequence"/>
</dbReference>
<keyword evidence="3" id="KW-1185">Reference proteome</keyword>
<dbReference type="AlphaFoldDB" id="A0A4R2PSK9"/>
<dbReference type="RefSeq" id="WP_132881454.1">
    <property type="nucleotide sequence ID" value="NZ_SLXQ01000035.1"/>
</dbReference>
<evidence type="ECO:0000313" key="3">
    <source>
        <dbReference type="Proteomes" id="UP000294911"/>
    </source>
</evidence>
<evidence type="ECO:0000259" key="1">
    <source>
        <dbReference type="Pfam" id="PF21806"/>
    </source>
</evidence>
<dbReference type="OrthoDB" id="3821358at2"/>
<name>A0A4R2PSK9_9PSEU</name>
<gene>
    <name evidence="2" type="ORF">EV191_1356</name>
</gene>
<dbReference type="Pfam" id="PF21806">
    <property type="entry name" value="DUF6879"/>
    <property type="match status" value="1"/>
</dbReference>
<proteinExistence type="predicted"/>
<protein>
    <recommendedName>
        <fullName evidence="1">DUF6879 domain-containing protein</fullName>
    </recommendedName>
</protein>